<dbReference type="EMBL" id="MT143886">
    <property type="protein sequence ID" value="QJB04588.1"/>
    <property type="molecule type" value="Genomic_DNA"/>
</dbReference>
<gene>
    <name evidence="1" type="ORF">MM171B00229_0004</name>
</gene>
<evidence type="ECO:0000313" key="1">
    <source>
        <dbReference type="EMBL" id="QJB04588.1"/>
    </source>
</evidence>
<organism evidence="1">
    <name type="scientific">viral metagenome</name>
    <dbReference type="NCBI Taxonomy" id="1070528"/>
    <lineage>
        <taxon>unclassified sequences</taxon>
        <taxon>metagenomes</taxon>
        <taxon>organismal metagenomes</taxon>
    </lineage>
</organism>
<name>A0A6M3MBF4_9ZZZZ</name>
<dbReference type="AlphaFoldDB" id="A0A6M3MBF4"/>
<accession>A0A6M3MBF4</accession>
<protein>
    <submittedName>
        <fullName evidence="1">Uncharacterized protein</fullName>
    </submittedName>
</protein>
<reference evidence="1" key="1">
    <citation type="submission" date="2020-03" db="EMBL/GenBank/DDBJ databases">
        <title>The deep terrestrial virosphere.</title>
        <authorList>
            <person name="Holmfeldt K."/>
            <person name="Nilsson E."/>
            <person name="Simone D."/>
            <person name="Lopez-Fernandez M."/>
            <person name="Wu X."/>
            <person name="de Brujin I."/>
            <person name="Lundin D."/>
            <person name="Andersson A."/>
            <person name="Bertilsson S."/>
            <person name="Dopson M."/>
        </authorList>
    </citation>
    <scope>NUCLEOTIDE SEQUENCE</scope>
    <source>
        <strain evidence="1">MM171B00229</strain>
    </source>
</reference>
<proteinExistence type="predicted"/>
<sequence length="177" mass="19560">MGKLGYSPDNITSVERVVGGRTLTILKSKYVDSFFVASEASRDWSFGGAALPTEMEKQWIGCYLKNSDPPIQCNLIMNAKSFDVTLECYEVKAKTKKGINARKLKPVTKEIQETFNKMLINNNYNIVKSSVVERGFSTPTGLGCIFKKPAVRAELVIRSRSVLLGFTGPNEVLKLAG</sequence>